<dbReference type="AlphaFoldDB" id="A0A2U2B957"/>
<keyword evidence="3" id="KW-0998">Cell outer membrane</keyword>
<dbReference type="GO" id="GO:0009279">
    <property type="term" value="C:cell outer membrane"/>
    <property type="evidence" value="ECO:0007669"/>
    <property type="project" value="UniProtKB-SubCell"/>
</dbReference>
<organism evidence="6 7">
    <name type="scientific">Marinilabilia rubra</name>
    <dbReference type="NCBI Taxonomy" id="2162893"/>
    <lineage>
        <taxon>Bacteria</taxon>
        <taxon>Pseudomonadati</taxon>
        <taxon>Bacteroidota</taxon>
        <taxon>Bacteroidia</taxon>
        <taxon>Marinilabiliales</taxon>
        <taxon>Marinilabiliaceae</taxon>
        <taxon>Marinilabilia</taxon>
    </lineage>
</organism>
<dbReference type="Gene3D" id="2.60.40.1120">
    <property type="entry name" value="Carboxypeptidase-like, regulatory domain"/>
    <property type="match status" value="1"/>
</dbReference>
<dbReference type="SUPFAM" id="SSF56935">
    <property type="entry name" value="Porins"/>
    <property type="match status" value="1"/>
</dbReference>
<dbReference type="InterPro" id="IPR008969">
    <property type="entry name" value="CarboxyPept-like_regulatory"/>
</dbReference>
<feature type="compositionally biased region" description="Gly residues" evidence="4">
    <location>
        <begin position="323"/>
        <end position="367"/>
    </location>
</feature>
<dbReference type="InterPro" id="IPR036942">
    <property type="entry name" value="Beta-barrel_TonB_sf"/>
</dbReference>
<protein>
    <recommendedName>
        <fullName evidence="5">Outer membrane protein beta-barrel domain-containing protein</fullName>
    </recommendedName>
</protein>
<dbReference type="SUPFAM" id="SSF49464">
    <property type="entry name" value="Carboxypeptidase regulatory domain-like"/>
    <property type="match status" value="1"/>
</dbReference>
<dbReference type="Pfam" id="PF13715">
    <property type="entry name" value="CarbopepD_reg_2"/>
    <property type="match status" value="1"/>
</dbReference>
<gene>
    <name evidence="6" type="ORF">DDZ16_08960</name>
</gene>
<reference evidence="6 7" key="1">
    <citation type="submission" date="2018-05" db="EMBL/GenBank/DDBJ databases">
        <title>Marinilabilia rubrum sp. nov., isolated from saltern sediment.</title>
        <authorList>
            <person name="Zhang R."/>
        </authorList>
    </citation>
    <scope>NUCLEOTIDE SEQUENCE [LARGE SCALE GENOMIC DNA]</scope>
    <source>
        <strain evidence="6 7">WTE16</strain>
    </source>
</reference>
<accession>A0A2U2B957</accession>
<comment type="subcellular location">
    <subcellularLocation>
        <location evidence="1">Cell outer membrane</location>
    </subcellularLocation>
</comment>
<dbReference type="Gene3D" id="2.40.170.20">
    <property type="entry name" value="TonB-dependent receptor, beta-barrel domain"/>
    <property type="match status" value="1"/>
</dbReference>
<dbReference type="Proteomes" id="UP000244956">
    <property type="component" value="Unassembled WGS sequence"/>
</dbReference>
<dbReference type="EMBL" id="QEWP01000006">
    <property type="protein sequence ID" value="PWD99574.1"/>
    <property type="molecule type" value="Genomic_DNA"/>
</dbReference>
<evidence type="ECO:0000256" key="4">
    <source>
        <dbReference type="SAM" id="MobiDB-lite"/>
    </source>
</evidence>
<keyword evidence="2" id="KW-0472">Membrane</keyword>
<name>A0A2U2B957_9BACT</name>
<dbReference type="PANTHER" id="PTHR31535">
    <property type="match status" value="1"/>
</dbReference>
<evidence type="ECO:0000313" key="7">
    <source>
        <dbReference type="Proteomes" id="UP000244956"/>
    </source>
</evidence>
<comment type="caution">
    <text evidence="6">The sequence shown here is derived from an EMBL/GenBank/DDBJ whole genome shotgun (WGS) entry which is preliminary data.</text>
</comment>
<proteinExistence type="predicted"/>
<dbReference type="PANTHER" id="PTHR31535:SF3">
    <property type="entry name" value="REGULATORY PROTEIN ZESTE"/>
    <property type="match status" value="1"/>
</dbReference>
<evidence type="ECO:0000256" key="2">
    <source>
        <dbReference type="ARBA" id="ARBA00023136"/>
    </source>
</evidence>
<dbReference type="InterPro" id="IPR041700">
    <property type="entry name" value="OMP_b-brl_3"/>
</dbReference>
<evidence type="ECO:0000256" key="3">
    <source>
        <dbReference type="ARBA" id="ARBA00023237"/>
    </source>
</evidence>
<sequence>MLVRGIQDTYALIFKEMNKNTNMLKKHKSSKNLLRGLLFLGFFFLLVANTTAQEARISGRVVDAETREGLFSAHVTLQDEDQLTYQTITDDQGDFVLYVNNLGDFNLYVQYVGYETTQEEIKIDSYEARELPVVNLEASAFELDEVQIVSSIPVTVKEDTLQYSVNSFKTRNDAEVRDLISKLPGVTLDADGTVTAEGETVKRIYVDGKEFFGRDPQTALNNLPVDIVESIEVIDKKSDQAEFTGFDSGERSKAINIVTKNSSKYSYFGKVDGGVGTDDLYGVSGNFNLFKKDQRFSLVGLSNNINAQNFSTEDLTGTSGSVSRGGGGRRGGGGGGGGRGGKGGSGGSGGGGSSSGGGSGGGGGGGKSSGINTVHSLALNYIDEWTDKWDVTGSYGYNVRDNDTEETSLTEYFMEDGNNQFIDEEAFGESQKFNHAFDMKMDYTLDSMNSFLIRPGLSIENSDSYSESTSESYLLDNTPLSNSKVLEDGSGSGLDFSNSLLYRRRFNKPGRTLSLDWKVGYYETDKTNTTESVIEYTDEEVDEVDSTAQFNDAKTYRYRTSGNLVFTESLLPELQIKLGYYQGWEQEDADKRVYDVSTGMDNQLLQEDLSNSFVTTKQDYRTSAGLLLNKEKYNLFGGVSYQLTDIQNESTYPYSDEIRYDFDDWLPEVNFSYSFERSKRLRFSYQKKLKNPSVDKLQSVVDNSDPMNVSTGNPYLEPEKEHAIKLNYRSFNYETQHTFFVSLSADMTNNKISNHTLVVPRDTVIDGINLRSGARYRSPINIDGYRSANFNFVYSFPWDAIATNITLNTRGKVVRNTGLTNNVKSVTYDNSAGQELKLSSNISERVDFLVSARSTHHWVSNELQPEISGKYYDHDIDVKATFEPLKRVLLSTTFSGKMYNGDEDLVNDDSFYWNASISKKFFKSGQGELKLSVFDILDQNKSFSRRVTESFIQTSRTQVIPRFFMVSFIYRLKTSMEPPSSGRGRGRAR</sequence>
<dbReference type="Pfam" id="PF14905">
    <property type="entry name" value="OMP_b-brl_3"/>
    <property type="match status" value="1"/>
</dbReference>
<feature type="domain" description="Outer membrane protein beta-barrel" evidence="5">
    <location>
        <begin position="504"/>
        <end position="970"/>
    </location>
</feature>
<keyword evidence="7" id="KW-1185">Reference proteome</keyword>
<evidence type="ECO:0000259" key="5">
    <source>
        <dbReference type="Pfam" id="PF14905"/>
    </source>
</evidence>
<evidence type="ECO:0000256" key="1">
    <source>
        <dbReference type="ARBA" id="ARBA00004442"/>
    </source>
</evidence>
<evidence type="ECO:0000313" key="6">
    <source>
        <dbReference type="EMBL" id="PWD99574.1"/>
    </source>
</evidence>
<feature type="region of interest" description="Disordered" evidence="4">
    <location>
        <begin position="310"/>
        <end position="367"/>
    </location>
</feature>